<protein>
    <recommendedName>
        <fullName evidence="1">BTB domain-containing protein</fullName>
    </recommendedName>
</protein>
<reference evidence="2" key="1">
    <citation type="submission" date="2022-12" db="EMBL/GenBank/DDBJ databases">
        <title>Chromosome-level genome assembly of the bean flower thrips Megalurothrips usitatus.</title>
        <authorList>
            <person name="Ma L."/>
            <person name="Liu Q."/>
            <person name="Li H."/>
            <person name="Cai W."/>
        </authorList>
    </citation>
    <scope>NUCLEOTIDE SEQUENCE</scope>
    <source>
        <strain evidence="2">Cailab_2022a</strain>
    </source>
</reference>
<evidence type="ECO:0000313" key="2">
    <source>
        <dbReference type="EMBL" id="KAJ1522501.1"/>
    </source>
</evidence>
<evidence type="ECO:0000259" key="1">
    <source>
        <dbReference type="PROSITE" id="PS50097"/>
    </source>
</evidence>
<dbReference type="InterPro" id="IPR011333">
    <property type="entry name" value="SKP1/BTB/POZ_sf"/>
</dbReference>
<keyword evidence="3" id="KW-1185">Reference proteome</keyword>
<organism evidence="2 3">
    <name type="scientific">Megalurothrips usitatus</name>
    <name type="common">bean blossom thrips</name>
    <dbReference type="NCBI Taxonomy" id="439358"/>
    <lineage>
        <taxon>Eukaryota</taxon>
        <taxon>Metazoa</taxon>
        <taxon>Ecdysozoa</taxon>
        <taxon>Arthropoda</taxon>
        <taxon>Hexapoda</taxon>
        <taxon>Insecta</taxon>
        <taxon>Pterygota</taxon>
        <taxon>Neoptera</taxon>
        <taxon>Paraneoptera</taxon>
        <taxon>Thysanoptera</taxon>
        <taxon>Terebrantia</taxon>
        <taxon>Thripoidea</taxon>
        <taxon>Thripidae</taxon>
        <taxon>Megalurothrips</taxon>
    </lineage>
</organism>
<dbReference type="SUPFAM" id="SSF54695">
    <property type="entry name" value="POZ domain"/>
    <property type="match status" value="1"/>
</dbReference>
<dbReference type="Proteomes" id="UP001075354">
    <property type="component" value="Chromosome 11"/>
</dbReference>
<dbReference type="PANTHER" id="PTHR24413">
    <property type="entry name" value="SPECKLE-TYPE POZ PROTEIN"/>
    <property type="match status" value="1"/>
</dbReference>
<name>A0AAV7X937_9NEOP</name>
<dbReference type="Gene3D" id="3.30.710.10">
    <property type="entry name" value="Potassium Channel Kv1.1, Chain A"/>
    <property type="match status" value="1"/>
</dbReference>
<feature type="domain" description="BTB" evidence="1">
    <location>
        <begin position="7"/>
        <end position="63"/>
    </location>
</feature>
<dbReference type="AlphaFoldDB" id="A0AAV7X937"/>
<dbReference type="Pfam" id="PF00651">
    <property type="entry name" value="BTB"/>
    <property type="match status" value="1"/>
</dbReference>
<accession>A0AAV7X937</accession>
<sequence>MKTGFGADVEFLVGAEKVRAHSHLLAAASEVFAKTFEHDANYKATRSLKIEDANPLPFKEMIRQVIAQCTRFYIRPALCLKC</sequence>
<dbReference type="PROSITE" id="PS50097">
    <property type="entry name" value="BTB"/>
    <property type="match status" value="1"/>
</dbReference>
<comment type="caution">
    <text evidence="2">The sequence shown here is derived from an EMBL/GenBank/DDBJ whole genome shotgun (WGS) entry which is preliminary data.</text>
</comment>
<dbReference type="InterPro" id="IPR000210">
    <property type="entry name" value="BTB/POZ_dom"/>
</dbReference>
<dbReference type="CDD" id="cd18186">
    <property type="entry name" value="BTB_POZ_ZBTB_KLHL-like"/>
    <property type="match status" value="1"/>
</dbReference>
<evidence type="ECO:0000313" key="3">
    <source>
        <dbReference type="Proteomes" id="UP001075354"/>
    </source>
</evidence>
<dbReference type="EMBL" id="JAPTSV010000011">
    <property type="protein sequence ID" value="KAJ1522501.1"/>
    <property type="molecule type" value="Genomic_DNA"/>
</dbReference>
<proteinExistence type="predicted"/>
<gene>
    <name evidence="2" type="ORF">ONE63_001691</name>
</gene>